<keyword evidence="6" id="KW-0732">Signal</keyword>
<dbReference type="Pfam" id="PF01693">
    <property type="entry name" value="Cauli_VI"/>
    <property type="match status" value="1"/>
</dbReference>
<evidence type="ECO:0000256" key="5">
    <source>
        <dbReference type="SAM" id="MobiDB-lite"/>
    </source>
</evidence>
<dbReference type="InterPro" id="IPR036397">
    <property type="entry name" value="RNaseH_sf"/>
</dbReference>
<comment type="similarity">
    <text evidence="2 4">Belongs to the RNase H family.</text>
</comment>
<dbReference type="InterPro" id="IPR009027">
    <property type="entry name" value="Ribosomal_bL9/RNase_H1_N"/>
</dbReference>
<evidence type="ECO:0000256" key="6">
    <source>
        <dbReference type="SAM" id="SignalP"/>
    </source>
</evidence>
<protein>
    <recommendedName>
        <fullName evidence="4">Ribonuclease H1</fullName>
        <shortName evidence="4">RNase H1</shortName>
        <ecNumber evidence="4">3.1.26.4</ecNumber>
    </recommendedName>
</protein>
<feature type="signal peptide" evidence="6">
    <location>
        <begin position="1"/>
        <end position="22"/>
    </location>
</feature>
<accession>A0ABP1P178</accession>
<evidence type="ECO:0000256" key="3">
    <source>
        <dbReference type="ARBA" id="ARBA00022842"/>
    </source>
</evidence>
<keyword evidence="9" id="KW-1185">Reference proteome</keyword>
<dbReference type="PANTHER" id="PTHR10642">
    <property type="entry name" value="RIBONUCLEASE H1"/>
    <property type="match status" value="1"/>
</dbReference>
<dbReference type="InterPro" id="IPR050092">
    <property type="entry name" value="RNase_H"/>
</dbReference>
<evidence type="ECO:0000313" key="9">
    <source>
        <dbReference type="Proteomes" id="UP001642520"/>
    </source>
</evidence>
<proteinExistence type="inferred from homology"/>
<dbReference type="InterPro" id="IPR002156">
    <property type="entry name" value="RNaseH_domain"/>
</dbReference>
<evidence type="ECO:0000313" key="8">
    <source>
        <dbReference type="EMBL" id="CAL7947035.1"/>
    </source>
</evidence>
<name>A0ABP1P178_XYLVO</name>
<evidence type="ECO:0000256" key="4">
    <source>
        <dbReference type="PIRNR" id="PIRNR036852"/>
    </source>
</evidence>
<comment type="function">
    <text evidence="4">Endonuclease that specifically degrades the RNA of RNA-DNA hybrids.</text>
</comment>
<dbReference type="InterPro" id="IPR037056">
    <property type="entry name" value="RNase_H1_N_sf"/>
</dbReference>
<comment type="caution">
    <text evidence="8">The sequence shown here is derived from an EMBL/GenBank/DDBJ whole genome shotgun (WGS) entry which is preliminary data.</text>
</comment>
<dbReference type="SUPFAM" id="SSF55658">
    <property type="entry name" value="L9 N-domain-like"/>
    <property type="match status" value="1"/>
</dbReference>
<dbReference type="CDD" id="cd09280">
    <property type="entry name" value="RNase_HI_eukaryote_like"/>
    <property type="match status" value="1"/>
</dbReference>
<keyword evidence="3 4" id="KW-0460">Magnesium</keyword>
<gene>
    <name evidence="8" type="ORF">XYLVIOL_LOCUS8126</name>
</gene>
<sequence length="276" mass="30960">MIIRALLATILKNMAVTYYAVAKGRKPGIYMTWNECKLQVNQFSGPVFKKFNSQHEAENFIKQHTGEGTDRKETISTFGKRLPPQKEKLPDVENKKPAAKKMKQDNSEEHKKIIYIESKKVNAEFSVDNNYVNVYTDGACSSNGGKNARAGIGVWFGDNNPLNVSEPVIGRATNNMAEIQAVTVAARQAQKAGIKNLKINTDSKFLISCINNWMPKWKANGWKTSTNKPVINKTELLEMEQALAPLNINWNHVNGHVGIYGNEMADKLARKGCERY</sequence>
<keyword evidence="4" id="KW-0378">Hydrolase</keyword>
<dbReference type="InterPro" id="IPR012337">
    <property type="entry name" value="RNaseH-like_sf"/>
</dbReference>
<dbReference type="Gene3D" id="3.40.970.10">
    <property type="entry name" value="Ribonuclease H1, N-terminal domain"/>
    <property type="match status" value="1"/>
</dbReference>
<keyword evidence="4" id="KW-0255">Endonuclease</keyword>
<feature type="domain" description="RNase H type-1" evidence="7">
    <location>
        <begin position="128"/>
        <end position="274"/>
    </location>
</feature>
<dbReference type="EMBL" id="CAXAJV020001296">
    <property type="protein sequence ID" value="CAL7947035.1"/>
    <property type="molecule type" value="Genomic_DNA"/>
</dbReference>
<dbReference type="Pfam" id="PF00075">
    <property type="entry name" value="RNase_H"/>
    <property type="match status" value="1"/>
</dbReference>
<feature type="chain" id="PRO_5046059755" description="Ribonuclease H1" evidence="6">
    <location>
        <begin position="23"/>
        <end position="276"/>
    </location>
</feature>
<comment type="catalytic activity">
    <reaction evidence="4">
        <text>Endonucleolytic cleavage to 5'-phosphomonoester.</text>
        <dbReference type="EC" id="3.1.26.4"/>
    </reaction>
</comment>
<dbReference type="Gene3D" id="3.30.420.10">
    <property type="entry name" value="Ribonuclease H-like superfamily/Ribonuclease H"/>
    <property type="match status" value="1"/>
</dbReference>
<dbReference type="Proteomes" id="UP001642520">
    <property type="component" value="Unassembled WGS sequence"/>
</dbReference>
<keyword evidence="4" id="KW-0479">Metal-binding</keyword>
<dbReference type="PIRSF" id="PIRSF036852">
    <property type="entry name" value="Ribonuclease_H1_euk"/>
    <property type="match status" value="1"/>
</dbReference>
<reference evidence="8 9" key="1">
    <citation type="submission" date="2024-08" db="EMBL/GenBank/DDBJ databases">
        <authorList>
            <person name="Will J Nash"/>
            <person name="Angela Man"/>
            <person name="Seanna McTaggart"/>
            <person name="Kendall Baker"/>
            <person name="Tom Barker"/>
            <person name="Leah Catchpole"/>
            <person name="Alex Durrant"/>
            <person name="Karim Gharbi"/>
            <person name="Naomi Irish"/>
            <person name="Gemy Kaithakottil"/>
            <person name="Debby Ku"/>
            <person name="Aaliyah Providence"/>
            <person name="Felix Shaw"/>
            <person name="David Swarbreck"/>
            <person name="Chris Watkins"/>
            <person name="Ann M. McCartney"/>
            <person name="Giulio Formenti"/>
            <person name="Alice Mouton"/>
            <person name="Noel Vella"/>
            <person name="Bjorn M von Reumont"/>
            <person name="Adriana Vella"/>
            <person name="Wilfried Haerty"/>
        </authorList>
    </citation>
    <scope>NUCLEOTIDE SEQUENCE [LARGE SCALE GENOMIC DNA]</scope>
</reference>
<feature type="region of interest" description="Disordered" evidence="5">
    <location>
        <begin position="81"/>
        <end position="106"/>
    </location>
</feature>
<dbReference type="InterPro" id="IPR011320">
    <property type="entry name" value="RNase_H1_N"/>
</dbReference>
<evidence type="ECO:0000256" key="1">
    <source>
        <dbReference type="ARBA" id="ARBA00001946"/>
    </source>
</evidence>
<evidence type="ECO:0000256" key="2">
    <source>
        <dbReference type="ARBA" id="ARBA00005300"/>
    </source>
</evidence>
<dbReference type="SUPFAM" id="SSF53098">
    <property type="entry name" value="Ribonuclease H-like"/>
    <property type="match status" value="1"/>
</dbReference>
<dbReference type="PROSITE" id="PS50879">
    <property type="entry name" value="RNASE_H_1"/>
    <property type="match status" value="1"/>
</dbReference>
<dbReference type="InterPro" id="IPR017067">
    <property type="entry name" value="RNase_H1_euk"/>
</dbReference>
<comment type="cofactor">
    <cofactor evidence="1 4">
        <name>Mg(2+)</name>
        <dbReference type="ChEBI" id="CHEBI:18420"/>
    </cofactor>
</comment>
<evidence type="ECO:0000259" key="7">
    <source>
        <dbReference type="PROSITE" id="PS50879"/>
    </source>
</evidence>
<feature type="compositionally biased region" description="Basic and acidic residues" evidence="5">
    <location>
        <begin position="84"/>
        <end position="106"/>
    </location>
</feature>
<dbReference type="PANTHER" id="PTHR10642:SF31">
    <property type="entry name" value="RIBONUCLEASE H1"/>
    <property type="match status" value="1"/>
</dbReference>
<keyword evidence="4" id="KW-0540">Nuclease</keyword>
<dbReference type="EC" id="3.1.26.4" evidence="4"/>
<organism evidence="8 9">
    <name type="scientific">Xylocopa violacea</name>
    <name type="common">Violet carpenter bee</name>
    <name type="synonym">Apis violacea</name>
    <dbReference type="NCBI Taxonomy" id="135666"/>
    <lineage>
        <taxon>Eukaryota</taxon>
        <taxon>Metazoa</taxon>
        <taxon>Ecdysozoa</taxon>
        <taxon>Arthropoda</taxon>
        <taxon>Hexapoda</taxon>
        <taxon>Insecta</taxon>
        <taxon>Pterygota</taxon>
        <taxon>Neoptera</taxon>
        <taxon>Endopterygota</taxon>
        <taxon>Hymenoptera</taxon>
        <taxon>Apocrita</taxon>
        <taxon>Aculeata</taxon>
        <taxon>Apoidea</taxon>
        <taxon>Anthophila</taxon>
        <taxon>Apidae</taxon>
        <taxon>Xylocopa</taxon>
        <taxon>Xylocopa</taxon>
    </lineage>
</organism>